<accession>A0A5J6QNY4</accession>
<keyword evidence="3" id="KW-1185">Reference proteome</keyword>
<dbReference type="Proteomes" id="UP000327179">
    <property type="component" value="Chromosome"/>
</dbReference>
<name>A0A5J6QNY4_9GAMM</name>
<dbReference type="RefSeq" id="WP_151132889.1">
    <property type="nucleotide sequence ID" value="NZ_CP043311.1"/>
</dbReference>
<dbReference type="EMBL" id="CP043311">
    <property type="protein sequence ID" value="QEY62289.1"/>
    <property type="molecule type" value="Genomic_DNA"/>
</dbReference>
<organism evidence="2 3">
    <name type="scientific">Metapseudomonas lalkuanensis</name>
    <dbReference type="NCBI Taxonomy" id="2604832"/>
    <lineage>
        <taxon>Bacteria</taxon>
        <taxon>Pseudomonadati</taxon>
        <taxon>Pseudomonadota</taxon>
        <taxon>Gammaproteobacteria</taxon>
        <taxon>Pseudomonadales</taxon>
        <taxon>Pseudomonadaceae</taxon>
        <taxon>Metapseudomonas</taxon>
    </lineage>
</organism>
<feature type="region of interest" description="Disordered" evidence="1">
    <location>
        <begin position="72"/>
        <end position="99"/>
    </location>
</feature>
<protein>
    <recommendedName>
        <fullName evidence="4">Bacterial Ig domain-containing protein</fullName>
    </recommendedName>
</protein>
<dbReference type="AlphaFoldDB" id="A0A5J6QNY4"/>
<dbReference type="KEGG" id="plal:FXN65_09490"/>
<evidence type="ECO:0008006" key="4">
    <source>
        <dbReference type="Google" id="ProtNLM"/>
    </source>
</evidence>
<reference evidence="2 3" key="1">
    <citation type="submission" date="2019-08" db="EMBL/GenBank/DDBJ databases">
        <title>Whole-genome Sequencing of e-waste polymer degrading bacterium Pseudomonas sp. strain PE08.</title>
        <authorList>
            <person name="Kirdat K."/>
            <person name="Debbarma P."/>
            <person name="Narawade N."/>
            <person name="Suyal D."/>
            <person name="Thorat V."/>
            <person name="Shouche Y."/>
            <person name="Goel R."/>
            <person name="Yadav A."/>
        </authorList>
    </citation>
    <scope>NUCLEOTIDE SEQUENCE [LARGE SCALE GENOMIC DNA]</scope>
    <source>
        <strain evidence="2 3">PE08</strain>
    </source>
</reference>
<sequence length="99" mass="9855">MRTTGALGGLLTGIVGILVPSARRYDWGISGTTSRPAGNSIRVEVTSSAGVTPLGTATPAANGTWRVTVSNSSIAPSSNPGATARSAFGTVRTSPVVAQ</sequence>
<proteinExistence type="predicted"/>
<evidence type="ECO:0000256" key="1">
    <source>
        <dbReference type="SAM" id="MobiDB-lite"/>
    </source>
</evidence>
<feature type="compositionally biased region" description="Polar residues" evidence="1">
    <location>
        <begin position="72"/>
        <end position="81"/>
    </location>
</feature>
<gene>
    <name evidence="2" type="ORF">FXN65_09490</name>
</gene>
<evidence type="ECO:0000313" key="3">
    <source>
        <dbReference type="Proteomes" id="UP000327179"/>
    </source>
</evidence>
<evidence type="ECO:0000313" key="2">
    <source>
        <dbReference type="EMBL" id="QEY62289.1"/>
    </source>
</evidence>